<organism evidence="1 2">
    <name type="scientific">Psilocybe cf. subviscida</name>
    <dbReference type="NCBI Taxonomy" id="2480587"/>
    <lineage>
        <taxon>Eukaryota</taxon>
        <taxon>Fungi</taxon>
        <taxon>Dikarya</taxon>
        <taxon>Basidiomycota</taxon>
        <taxon>Agaricomycotina</taxon>
        <taxon>Agaricomycetes</taxon>
        <taxon>Agaricomycetidae</taxon>
        <taxon>Agaricales</taxon>
        <taxon>Agaricineae</taxon>
        <taxon>Strophariaceae</taxon>
        <taxon>Psilocybe</taxon>
    </lineage>
</organism>
<dbReference type="Proteomes" id="UP000567179">
    <property type="component" value="Unassembled WGS sequence"/>
</dbReference>
<comment type="caution">
    <text evidence="1">The sequence shown here is derived from an EMBL/GenBank/DDBJ whole genome shotgun (WGS) entry which is preliminary data.</text>
</comment>
<name>A0A8H5BJM0_9AGAR</name>
<evidence type="ECO:0008006" key="3">
    <source>
        <dbReference type="Google" id="ProtNLM"/>
    </source>
</evidence>
<accession>A0A8H5BJM0</accession>
<dbReference type="AlphaFoldDB" id="A0A8H5BJM0"/>
<protein>
    <recommendedName>
        <fullName evidence="3">F-box domain-containing protein</fullName>
    </recommendedName>
</protein>
<gene>
    <name evidence="1" type="ORF">D9619_011124</name>
</gene>
<evidence type="ECO:0000313" key="2">
    <source>
        <dbReference type="Proteomes" id="UP000567179"/>
    </source>
</evidence>
<dbReference type="EMBL" id="JAACJJ010000016">
    <property type="protein sequence ID" value="KAF5324396.1"/>
    <property type="molecule type" value="Genomic_DNA"/>
</dbReference>
<proteinExistence type="predicted"/>
<sequence length="506" mass="58257">MPLPEDVVFEILKWCEYRSVISIRLISKGCFEMTTIRLIWVLLVRDYINANNQTRIRYIVERPISTYTTSELELLVKRWAKAECAWLNLSGRSPMFASRQFKLHSPSFGLHPDISTSFLVPGGRYFIEFGIDASALYYDLDSDTPSPLFLIYPVTGRFVQDMTIFKPCVISTADNLSFHTGVCFLDSQHDRWTITLWRICLSSTSSDLLHAEQTVSFFFEHPAYATLYMEAMDLSSDQVGLYSSLSPQAGRDEPPCRAVTVLKWPEIVNHTGDFERRVIYVAENFTEVNILPQQFFLAHSRTQTLLIGYHRSPVYTRTPTINELLSGFNHLRATRNLWPDFYKHLMTPDNESIFSPPFVTQLRQNQNAYTVVHQTSLVGLNDNHCIPCAVEIRFQDNALPTEPPHVRLFDRVPASIGSCMDSRKLFTPPYGYRNGLLQFDENEMKFRVYMTKDDEFCLEPKGSVRLGSHRRRIGGIIHSIDEGTGRILMYNPKTSQVSVFDFVDRE</sequence>
<dbReference type="OrthoDB" id="3068592at2759"/>
<evidence type="ECO:0000313" key="1">
    <source>
        <dbReference type="EMBL" id="KAF5324396.1"/>
    </source>
</evidence>
<reference evidence="1 2" key="1">
    <citation type="journal article" date="2020" name="ISME J.">
        <title>Uncovering the hidden diversity of litter-decomposition mechanisms in mushroom-forming fungi.</title>
        <authorList>
            <person name="Floudas D."/>
            <person name="Bentzer J."/>
            <person name="Ahren D."/>
            <person name="Johansson T."/>
            <person name="Persson P."/>
            <person name="Tunlid A."/>
        </authorList>
    </citation>
    <scope>NUCLEOTIDE SEQUENCE [LARGE SCALE GENOMIC DNA]</scope>
    <source>
        <strain evidence="1 2">CBS 101986</strain>
    </source>
</reference>
<keyword evidence="2" id="KW-1185">Reference proteome</keyword>